<dbReference type="Gene3D" id="3.60.40.10">
    <property type="entry name" value="PPM-type phosphatase domain"/>
    <property type="match status" value="1"/>
</dbReference>
<reference evidence="3 4" key="1">
    <citation type="submission" date="2019-08" db="EMBL/GenBank/DDBJ databases">
        <title>Actinomadura sp. nov. CYP1-5 isolated from mountain soil.</title>
        <authorList>
            <person name="Songsumanus A."/>
            <person name="Kuncharoen N."/>
            <person name="Kudo T."/>
            <person name="Yuki M."/>
            <person name="Igarashi Y."/>
            <person name="Tanasupawat S."/>
        </authorList>
    </citation>
    <scope>NUCLEOTIDE SEQUENCE [LARGE SCALE GENOMIC DNA]</scope>
    <source>
        <strain evidence="3 4">GKU157</strain>
    </source>
</reference>
<dbReference type="SMART" id="SM00332">
    <property type="entry name" value="PP2Cc"/>
    <property type="match status" value="1"/>
</dbReference>
<feature type="compositionally biased region" description="Low complexity" evidence="1">
    <location>
        <begin position="41"/>
        <end position="59"/>
    </location>
</feature>
<evidence type="ECO:0000259" key="2">
    <source>
        <dbReference type="PROSITE" id="PS51746"/>
    </source>
</evidence>
<dbReference type="InterPro" id="IPR001932">
    <property type="entry name" value="PPM-type_phosphatase-like_dom"/>
</dbReference>
<evidence type="ECO:0000313" key="3">
    <source>
        <dbReference type="EMBL" id="TYC18821.1"/>
    </source>
</evidence>
<name>A0A5D0UJX1_9ACTN</name>
<feature type="compositionally biased region" description="Pro residues" evidence="1">
    <location>
        <begin position="89"/>
        <end position="100"/>
    </location>
</feature>
<sequence>MDADQYTHAGPCHGCGQPVRRDDRFCEQCGRPAPPSPHPQAQPGAPRTTRPAPTLTDAPTRTRAEHPAPTSPAPTSPAPPWPNAAHPAPTAPAPVPPAAPPGQVARPGRPVAAVVDTRADLPVIAECADCGGGVIGADGYCEQCGLRRPSSAREGRGHFEIDLGFLGAAVSDRGLRRRRNEDAVALAALPAGACGVVCDGVATAPGSDEASRRAADAAAAVLSGRVSVGVDARDATRAAAERAAEVVTSLAPSQNPDEAPACTFVSAVVDRAGVTVGWVGDSRAYWLAPGGSSLLTRDDSWAARMVDSGELSEAAAWADRRAHVLTAWLGADAGAVEARVTAFRPAVPGLVMLCSDGLWNHLPEPSALAAVAFAAGADGPAGAARRLLRAALDAGGHDNVTVAVIPYPTSREPGR</sequence>
<dbReference type="Pfam" id="PF13672">
    <property type="entry name" value="PP2C_2"/>
    <property type="match status" value="1"/>
</dbReference>
<protein>
    <submittedName>
        <fullName evidence="3">Serine/threonine protein phosphatase</fullName>
    </submittedName>
</protein>
<gene>
    <name evidence="3" type="ORF">FXF65_03540</name>
</gene>
<accession>A0A5D0UJX1</accession>
<evidence type="ECO:0000313" key="4">
    <source>
        <dbReference type="Proteomes" id="UP000322634"/>
    </source>
</evidence>
<dbReference type="PROSITE" id="PS51746">
    <property type="entry name" value="PPM_2"/>
    <property type="match status" value="1"/>
</dbReference>
<evidence type="ECO:0000256" key="1">
    <source>
        <dbReference type="SAM" id="MobiDB-lite"/>
    </source>
</evidence>
<dbReference type="EMBL" id="VSFF01000001">
    <property type="protein sequence ID" value="TYC18821.1"/>
    <property type="molecule type" value="Genomic_DNA"/>
</dbReference>
<organism evidence="3 4">
    <name type="scientific">Actinomadura syzygii</name>
    <dbReference type="NCBI Taxonomy" id="1427538"/>
    <lineage>
        <taxon>Bacteria</taxon>
        <taxon>Bacillati</taxon>
        <taxon>Actinomycetota</taxon>
        <taxon>Actinomycetes</taxon>
        <taxon>Streptosporangiales</taxon>
        <taxon>Thermomonosporaceae</taxon>
        <taxon>Actinomadura</taxon>
    </lineage>
</organism>
<dbReference type="OrthoDB" id="9801841at2"/>
<comment type="caution">
    <text evidence="3">The sequence shown here is derived from an EMBL/GenBank/DDBJ whole genome shotgun (WGS) entry which is preliminary data.</text>
</comment>
<feature type="compositionally biased region" description="Pro residues" evidence="1">
    <location>
        <begin position="69"/>
        <end position="82"/>
    </location>
</feature>
<dbReference type="AlphaFoldDB" id="A0A5D0UJX1"/>
<proteinExistence type="predicted"/>
<dbReference type="SUPFAM" id="SSF81606">
    <property type="entry name" value="PP2C-like"/>
    <property type="match status" value="1"/>
</dbReference>
<dbReference type="Proteomes" id="UP000322634">
    <property type="component" value="Unassembled WGS sequence"/>
</dbReference>
<dbReference type="SMART" id="SM00331">
    <property type="entry name" value="PP2C_SIG"/>
    <property type="match status" value="1"/>
</dbReference>
<feature type="region of interest" description="Disordered" evidence="1">
    <location>
        <begin position="1"/>
        <end position="109"/>
    </location>
</feature>
<feature type="domain" description="PPM-type phosphatase" evidence="2">
    <location>
        <begin position="166"/>
        <end position="407"/>
    </location>
</feature>
<dbReference type="InterPro" id="IPR036457">
    <property type="entry name" value="PPM-type-like_dom_sf"/>
</dbReference>
<keyword evidence="4" id="KW-1185">Reference proteome</keyword>